<dbReference type="Proteomes" id="UP000886998">
    <property type="component" value="Unassembled WGS sequence"/>
</dbReference>
<keyword evidence="2" id="KW-1185">Reference proteome</keyword>
<name>A0A8X7CRU8_9ARAC</name>
<dbReference type="AlphaFoldDB" id="A0A8X7CRU8"/>
<sequence>MGLGPPRMRICPERKLATEKLHNGRNRLVFHRQFIDHSISSAISSGDFLFPMIIRIVSQWYANDGIEIERKGESICYR</sequence>
<accession>A0A8X7CRU8</accession>
<gene>
    <name evidence="1" type="ORF">TNIN_454541</name>
</gene>
<organism evidence="1 2">
    <name type="scientific">Trichonephila inaurata madagascariensis</name>
    <dbReference type="NCBI Taxonomy" id="2747483"/>
    <lineage>
        <taxon>Eukaryota</taxon>
        <taxon>Metazoa</taxon>
        <taxon>Ecdysozoa</taxon>
        <taxon>Arthropoda</taxon>
        <taxon>Chelicerata</taxon>
        <taxon>Arachnida</taxon>
        <taxon>Araneae</taxon>
        <taxon>Araneomorphae</taxon>
        <taxon>Entelegynae</taxon>
        <taxon>Araneoidea</taxon>
        <taxon>Nephilidae</taxon>
        <taxon>Trichonephila</taxon>
        <taxon>Trichonephila inaurata</taxon>
    </lineage>
</organism>
<reference evidence="1" key="1">
    <citation type="submission" date="2020-08" db="EMBL/GenBank/DDBJ databases">
        <title>Multicomponent nature underlies the extraordinary mechanical properties of spider dragline silk.</title>
        <authorList>
            <person name="Kono N."/>
            <person name="Nakamura H."/>
            <person name="Mori M."/>
            <person name="Yoshida Y."/>
            <person name="Ohtoshi R."/>
            <person name="Malay A.D."/>
            <person name="Moran D.A.P."/>
            <person name="Tomita M."/>
            <person name="Numata K."/>
            <person name="Arakawa K."/>
        </authorList>
    </citation>
    <scope>NUCLEOTIDE SEQUENCE</scope>
</reference>
<evidence type="ECO:0000313" key="1">
    <source>
        <dbReference type="EMBL" id="GFY74257.1"/>
    </source>
</evidence>
<protein>
    <submittedName>
        <fullName evidence="1">Uncharacterized protein</fullName>
    </submittedName>
</protein>
<dbReference type="EMBL" id="BMAV01020637">
    <property type="protein sequence ID" value="GFY74257.1"/>
    <property type="molecule type" value="Genomic_DNA"/>
</dbReference>
<comment type="caution">
    <text evidence="1">The sequence shown here is derived from an EMBL/GenBank/DDBJ whole genome shotgun (WGS) entry which is preliminary data.</text>
</comment>
<proteinExistence type="predicted"/>
<evidence type="ECO:0000313" key="2">
    <source>
        <dbReference type="Proteomes" id="UP000886998"/>
    </source>
</evidence>